<sequence length="393" mass="43736">MVLLLGNTLPAAEPLPEVVLQLGHPSFHKRVAAEQALLEQGSQALRLAAAGTKSTDPEIRQRSQRLLGLLQKIAFIEQRERVRDDPWTVSDDLAPGWEAFQSLAGDTPEARDLYVRMIEQDPELMMAVTLRPKEWPREFERRCADLRTFVDRRSSRELDPASIATLLFLAVHPENKLSPLSAGTVATLISDSEFFNAVQKAPPREGAVFRSLLSQWVQNTGHSSAPTRLQLATKFQLAAGISAAREIISNRNAVGQSRTQLQNAISFLANYGGQEVVPDLEPLLDAERLRTRGLNSGEPVPVRRPAPVPTAQTDLLVNDVALLALVKVTRQDPQEYGFSSYRLDTDHRYTNNPPSFATDDDRRRALSKWHAWRTLHANELSQQLPDASEGTPL</sequence>
<name>A0A1I3IL43_9PLAN</name>
<dbReference type="STRING" id="1576369.SAMN05421753_109169"/>
<dbReference type="AlphaFoldDB" id="A0A1I3IL43"/>
<accession>A0A1I3IL43</accession>
<keyword evidence="2" id="KW-1185">Reference proteome</keyword>
<protein>
    <submittedName>
        <fullName evidence="1">Uncharacterized protein</fullName>
    </submittedName>
</protein>
<organism evidence="1 2">
    <name type="scientific">Planctomicrobium piriforme</name>
    <dbReference type="NCBI Taxonomy" id="1576369"/>
    <lineage>
        <taxon>Bacteria</taxon>
        <taxon>Pseudomonadati</taxon>
        <taxon>Planctomycetota</taxon>
        <taxon>Planctomycetia</taxon>
        <taxon>Planctomycetales</taxon>
        <taxon>Planctomycetaceae</taxon>
        <taxon>Planctomicrobium</taxon>
    </lineage>
</organism>
<evidence type="ECO:0000313" key="1">
    <source>
        <dbReference type="EMBL" id="SFI48632.1"/>
    </source>
</evidence>
<proteinExistence type="predicted"/>
<gene>
    <name evidence="1" type="ORF">SAMN05421753_109169</name>
</gene>
<reference evidence="2" key="1">
    <citation type="submission" date="2016-10" db="EMBL/GenBank/DDBJ databases">
        <authorList>
            <person name="Varghese N."/>
            <person name="Submissions S."/>
        </authorList>
    </citation>
    <scope>NUCLEOTIDE SEQUENCE [LARGE SCALE GENOMIC DNA]</scope>
    <source>
        <strain evidence="2">DSM 26348</strain>
    </source>
</reference>
<evidence type="ECO:0000313" key="2">
    <source>
        <dbReference type="Proteomes" id="UP000199518"/>
    </source>
</evidence>
<dbReference type="EMBL" id="FOQD01000009">
    <property type="protein sequence ID" value="SFI48632.1"/>
    <property type="molecule type" value="Genomic_DNA"/>
</dbReference>
<dbReference type="Proteomes" id="UP000199518">
    <property type="component" value="Unassembled WGS sequence"/>
</dbReference>